<sequence>MEDSAEDAVDHRLPVRLFATDRFPRRRLNVYSRPNILAFLRHILRGSPVFTRIRESPFGKLFDLPARQCPVSCKLIHGLLSRQLLCNQERTLWTVLGKDPLRFSLEEFGTITGLNCGAFPEGYEAPDHNQTGLNKQKGAHKDPMWKELIGKYNNITIADLADELENDEEMDDERRFRLALIIIVDGVLIASQQVHRPTLRYVQMLGDVDAFLEFPWGRESFLHTVRCMKPPKFEKGKLVEDRVGMLVQKLKQSSFRLTGFPLALQLLAFRAIPMLQSKIPAPSNELTIMELTEPNLPSHPSIELDSVLQVEVNPSLLVTPIIPIARGPQPGWGVWPNVEADEKVGYMEQLIANNHQFTKSMWPGGDCSEPVFIVTPPPLQPEHKKHTVPRKRKDSKLKPRKCSKKRASTTSQRRITRLFAASSSTLVPTNDLLEARVISLEAKVPVLEHQVTSLEATVATLGATNERLKTRVNHLLNRKRKRSTTGSLLSQRLVKHRRKSTPQTPQDIQEKKTDDCLVGSQSPILSQYQLHQHEDSLRSPQHPSPTHQQTDHPSQDHQPPADHDTNNHKSPTRFASPTDDHQTPNTQTPTQSDSPHNSPDHLLPVHDSPAHHSTDHHSPEYRSSNHQSPNHQAQHQQSPIHHSPANHPIVDHHSIDHSYSEHHSPNHPIVDHHSHNHQSLDHCSPNHHSQTPTAHASHQAKHPSPADHPIVDHLIPVQSESPLVSSTRHAPDQHTPAPQTPDHITTPHITTNQQPLEHKSSDLISSTHPSPVHVSTLSSPPTHKPPVDAFNVTQGSHSQNFAQIAILPLFDATPLGKPTSPEVMSGSDPGTCYAPYKPAGTSTPNSTPTKPAVSPQAFSPHCSSPNAFAALKGSTKSFMSSPNRETAKDGKKEEVDKEDTYSGSPDTKVRKIVAEVNVQTAEDEVCELSDSSPAQKNRAHSLSAEEIALHKALNRPDFPQNLLITSPPVDLWSLFSKTLKAARNV</sequence>
<feature type="compositionally biased region" description="Low complexity" evidence="1">
    <location>
        <begin position="740"/>
        <end position="751"/>
    </location>
</feature>
<feature type="region of interest" description="Disordered" evidence="1">
    <location>
        <begin position="531"/>
        <end position="793"/>
    </location>
</feature>
<feature type="compositionally biased region" description="Basic and acidic residues" evidence="1">
    <location>
        <begin position="549"/>
        <end position="567"/>
    </location>
</feature>
<feature type="domain" description="DUF1985" evidence="2">
    <location>
        <begin position="80"/>
        <end position="226"/>
    </location>
</feature>
<protein>
    <recommendedName>
        <fullName evidence="2">DUF1985 domain-containing protein</fullName>
    </recommendedName>
</protein>
<name>A0ABQ7NXH7_BRACM</name>
<feature type="compositionally biased region" description="Basic and acidic residues" evidence="1">
    <location>
        <begin position="885"/>
        <end position="900"/>
    </location>
</feature>
<feature type="region of interest" description="Disordered" evidence="1">
    <location>
        <begin position="377"/>
        <end position="411"/>
    </location>
</feature>
<keyword evidence="4" id="KW-1185">Reference proteome</keyword>
<evidence type="ECO:0000313" key="3">
    <source>
        <dbReference type="EMBL" id="KAG5415552.1"/>
    </source>
</evidence>
<feature type="compositionally biased region" description="Polar residues" evidence="1">
    <location>
        <begin position="874"/>
        <end position="884"/>
    </location>
</feature>
<feature type="region of interest" description="Disordered" evidence="1">
    <location>
        <begin position="819"/>
        <end position="860"/>
    </location>
</feature>
<accession>A0ABQ7NXH7</accession>
<dbReference type="InterPro" id="IPR015410">
    <property type="entry name" value="DUF1985"/>
</dbReference>
<comment type="caution">
    <text evidence="3">The sequence shown here is derived from an EMBL/GenBank/DDBJ whole genome shotgun (WGS) entry which is preliminary data.</text>
</comment>
<organism evidence="3 4">
    <name type="scientific">Brassica rapa subsp. trilocularis</name>
    <dbReference type="NCBI Taxonomy" id="1813537"/>
    <lineage>
        <taxon>Eukaryota</taxon>
        <taxon>Viridiplantae</taxon>
        <taxon>Streptophyta</taxon>
        <taxon>Embryophyta</taxon>
        <taxon>Tracheophyta</taxon>
        <taxon>Spermatophyta</taxon>
        <taxon>Magnoliopsida</taxon>
        <taxon>eudicotyledons</taxon>
        <taxon>Gunneridae</taxon>
        <taxon>Pentapetalae</taxon>
        <taxon>rosids</taxon>
        <taxon>malvids</taxon>
        <taxon>Brassicales</taxon>
        <taxon>Brassicaceae</taxon>
        <taxon>Brassiceae</taxon>
        <taxon>Brassica</taxon>
    </lineage>
</organism>
<feature type="compositionally biased region" description="Polar residues" evidence="1">
    <location>
        <begin position="840"/>
        <end position="849"/>
    </location>
</feature>
<proteinExistence type="predicted"/>
<feature type="compositionally biased region" description="Polar residues" evidence="1">
    <location>
        <begin position="538"/>
        <end position="548"/>
    </location>
</feature>
<dbReference type="PANTHER" id="PTHR48449:SF1">
    <property type="entry name" value="DUF1985 DOMAIN-CONTAINING PROTEIN"/>
    <property type="match status" value="1"/>
</dbReference>
<dbReference type="PANTHER" id="PTHR48449">
    <property type="entry name" value="DUF1985 DOMAIN-CONTAINING PROTEIN"/>
    <property type="match status" value="1"/>
</dbReference>
<evidence type="ECO:0000259" key="2">
    <source>
        <dbReference type="Pfam" id="PF09331"/>
    </source>
</evidence>
<evidence type="ECO:0000256" key="1">
    <source>
        <dbReference type="SAM" id="MobiDB-lite"/>
    </source>
</evidence>
<feature type="compositionally biased region" description="Polar residues" evidence="1">
    <location>
        <begin position="762"/>
        <end position="781"/>
    </location>
</feature>
<feature type="compositionally biased region" description="Polar residues" evidence="1">
    <location>
        <begin position="718"/>
        <end position="728"/>
    </location>
</feature>
<gene>
    <name evidence="3" type="primary">A01g509140.1_BraROA</name>
    <name evidence="3" type="ORF">IGI04_003119</name>
</gene>
<dbReference type="Pfam" id="PF09331">
    <property type="entry name" value="DUF1985"/>
    <property type="match status" value="1"/>
</dbReference>
<dbReference type="Proteomes" id="UP000823674">
    <property type="component" value="Chromosome A01"/>
</dbReference>
<feature type="compositionally biased region" description="Polar residues" evidence="1">
    <location>
        <begin position="686"/>
        <end position="696"/>
    </location>
</feature>
<feature type="compositionally biased region" description="Basic and acidic residues" evidence="1">
    <location>
        <begin position="649"/>
        <end position="673"/>
    </location>
</feature>
<feature type="region of interest" description="Disordered" evidence="1">
    <location>
        <begin position="873"/>
        <end position="905"/>
    </location>
</feature>
<feature type="compositionally biased region" description="Polar residues" evidence="1">
    <location>
        <begin position="621"/>
        <end position="640"/>
    </location>
</feature>
<reference evidence="3 4" key="1">
    <citation type="submission" date="2021-03" db="EMBL/GenBank/DDBJ databases">
        <authorList>
            <person name="King G.J."/>
            <person name="Bancroft I."/>
            <person name="Baten A."/>
            <person name="Bloomfield J."/>
            <person name="Borpatragohain P."/>
            <person name="He Z."/>
            <person name="Irish N."/>
            <person name="Irwin J."/>
            <person name="Liu K."/>
            <person name="Mauleon R.P."/>
            <person name="Moore J."/>
            <person name="Morris R."/>
            <person name="Ostergaard L."/>
            <person name="Wang B."/>
            <person name="Wells R."/>
        </authorList>
    </citation>
    <scope>NUCLEOTIDE SEQUENCE [LARGE SCALE GENOMIC DNA]</scope>
    <source>
        <strain evidence="3">R-o-18</strain>
        <tissue evidence="3">Leaf</tissue>
    </source>
</reference>
<dbReference type="EMBL" id="JADBGQ010000001">
    <property type="protein sequence ID" value="KAG5415552.1"/>
    <property type="molecule type" value="Genomic_DNA"/>
</dbReference>
<feature type="compositionally biased region" description="Basic and acidic residues" evidence="1">
    <location>
        <begin position="608"/>
        <end position="620"/>
    </location>
</feature>
<feature type="compositionally biased region" description="Basic residues" evidence="1">
    <location>
        <begin position="383"/>
        <end position="407"/>
    </location>
</feature>
<feature type="region of interest" description="Disordered" evidence="1">
    <location>
        <begin position="480"/>
        <end position="516"/>
    </location>
</feature>
<feature type="compositionally biased region" description="Polar residues" evidence="1">
    <location>
        <begin position="583"/>
        <end position="597"/>
    </location>
</feature>
<evidence type="ECO:0000313" key="4">
    <source>
        <dbReference type="Proteomes" id="UP000823674"/>
    </source>
</evidence>